<evidence type="ECO:0000313" key="6">
    <source>
        <dbReference type="Proteomes" id="UP000760494"/>
    </source>
</evidence>
<dbReference type="InterPro" id="IPR036291">
    <property type="entry name" value="NAD(P)-bd_dom_sf"/>
</dbReference>
<comment type="similarity">
    <text evidence="1">Belongs to the HIBADH-related family. NP60 subfamily.</text>
</comment>
<dbReference type="PANTHER" id="PTHR43580:SF3">
    <property type="entry name" value="6-PHOSPHOGLUCONATE DEHYDROGENASE FAMILY PROTEIN (AFU_ORTHOLOGUE AFUA_2G11600)"/>
    <property type="match status" value="1"/>
</dbReference>
<dbReference type="GO" id="GO:0050661">
    <property type="term" value="F:NADP binding"/>
    <property type="evidence" value="ECO:0007669"/>
    <property type="project" value="InterPro"/>
</dbReference>
<feature type="transmembrane region" description="Helical" evidence="2">
    <location>
        <begin position="76"/>
        <end position="101"/>
    </location>
</feature>
<comment type="caution">
    <text evidence="5">The sequence shown here is derived from an EMBL/GenBank/DDBJ whole genome shotgun (WGS) entry which is preliminary data.</text>
</comment>
<dbReference type="InterPro" id="IPR006115">
    <property type="entry name" value="6PGDH_NADP-bd"/>
</dbReference>
<evidence type="ECO:0000256" key="2">
    <source>
        <dbReference type="SAM" id="Phobius"/>
    </source>
</evidence>
<dbReference type="Pfam" id="PF14833">
    <property type="entry name" value="NAD_binding_11"/>
    <property type="match status" value="1"/>
</dbReference>
<dbReference type="Pfam" id="PF03446">
    <property type="entry name" value="NAD_binding_2"/>
    <property type="match status" value="1"/>
</dbReference>
<dbReference type="InterPro" id="IPR008927">
    <property type="entry name" value="6-PGluconate_DH-like_C_sf"/>
</dbReference>
<dbReference type="InterPro" id="IPR051265">
    <property type="entry name" value="HIBADH-related_NP60_sf"/>
</dbReference>
<sequence length="736" mass="79280">MIITSIATAEVRVVLRVYFLIVLALTGFFVRRVLHGRNKLRILGGGSILASQALNSLDGLDLLLAPLKLRALPNGAFGFSFLLFLFVLGKAADLLTSYLVVNHLIQSRCSFGQGLVFDDGTNLPMPPFNGRPFQVVQNAQLLAVNNSCPYGIYKKLNTDSSFCPEKRDILGSWNCNIANDQTPQSWPSGTNSSDITRDMNQKGLIYDNGYVEQTQWSSGFVNHLVIWSTSATLDSDGSLVSVKAAVETTYKSEDDIQLTPLTCSVSASGAEQTIKDMASGTTLKEWVPTFQGLMYNGFNTSAIQDVQDALAILLNTMTMISGGNNYLLAEPGAGQDKTQGCLARAAYVPTVMVVIFLAVAGLGVTAFVAWCITSIRLFRSPSELEALPLSAEEWATFAARGYLSTANNNHDVVVAPVETYELKSFSLNTMPPTLLWIGLGNMGRGMSKNIVEKGNLDGPLLLYNRSSQRATNFSAKFPAGKTEVVESLADGVSRADVIFSCIANDEAVQETFKAILEENVKGKLFIESSTIHPDTTDAIAKDVVAKGAEFVAAPVFGAPQMAEAGQLIGVLAGPAASVARAKPWFKGVTSSKEIDLSDKPYSKALTLKVLGNTFILNMAEQLAEAHVVAEKTGLGTEAIHQIVDSIFGGPYAAYSQRMLTGDYYNRDEPLFAVELARKDARHAMSLAESVGVRLRNVEAADTHLAMAYEHVGSSADMAGIYGAIRKESGLKYENDA</sequence>
<dbReference type="AlphaFoldDB" id="A0A9Q9UF56"/>
<keyword evidence="2" id="KW-0472">Membrane</keyword>
<evidence type="ECO:0008006" key="7">
    <source>
        <dbReference type="Google" id="ProtNLM"/>
    </source>
</evidence>
<name>A0A9Q9UF56_FUSFU</name>
<keyword evidence="2" id="KW-1133">Transmembrane helix</keyword>
<reference evidence="5" key="1">
    <citation type="submission" date="2019-05" db="EMBL/GenBank/DDBJ databases">
        <authorList>
            <person name="Piombo E."/>
        </authorList>
    </citation>
    <scope>NUCLEOTIDE SEQUENCE</scope>
    <source>
        <strain evidence="5">C2S</strain>
    </source>
</reference>
<dbReference type="SUPFAM" id="SSF51735">
    <property type="entry name" value="NAD(P)-binding Rossmann-fold domains"/>
    <property type="match status" value="1"/>
</dbReference>
<dbReference type="Gene3D" id="3.40.50.720">
    <property type="entry name" value="NAD(P)-binding Rossmann-like Domain"/>
    <property type="match status" value="1"/>
</dbReference>
<evidence type="ECO:0000259" key="3">
    <source>
        <dbReference type="Pfam" id="PF03446"/>
    </source>
</evidence>
<feature type="transmembrane region" description="Helical" evidence="2">
    <location>
        <begin position="346"/>
        <end position="370"/>
    </location>
</feature>
<dbReference type="InterPro" id="IPR029154">
    <property type="entry name" value="HIBADH-like_NADP-bd"/>
</dbReference>
<dbReference type="SUPFAM" id="SSF48179">
    <property type="entry name" value="6-phosphogluconate dehydrogenase C-terminal domain-like"/>
    <property type="match status" value="1"/>
</dbReference>
<evidence type="ECO:0000259" key="4">
    <source>
        <dbReference type="Pfam" id="PF14833"/>
    </source>
</evidence>
<accession>A0A9Q9UF56</accession>
<organism evidence="5 6">
    <name type="scientific">Fusarium fujikuroi</name>
    <name type="common">Bakanae and foot rot disease fungus</name>
    <name type="synonym">Gibberella fujikuroi</name>
    <dbReference type="NCBI Taxonomy" id="5127"/>
    <lineage>
        <taxon>Eukaryota</taxon>
        <taxon>Fungi</taxon>
        <taxon>Dikarya</taxon>
        <taxon>Ascomycota</taxon>
        <taxon>Pezizomycotina</taxon>
        <taxon>Sordariomycetes</taxon>
        <taxon>Hypocreomycetidae</taxon>
        <taxon>Hypocreales</taxon>
        <taxon>Nectriaceae</taxon>
        <taxon>Fusarium</taxon>
        <taxon>Fusarium fujikuroi species complex</taxon>
    </lineage>
</organism>
<evidence type="ECO:0000313" key="5">
    <source>
        <dbReference type="EMBL" id="VTT74931.1"/>
    </source>
</evidence>
<keyword evidence="2" id="KW-0812">Transmembrane</keyword>
<proteinExistence type="inferred from homology"/>
<feature type="domain" description="3-hydroxyisobutyrate dehydrogenase-like NAD-binding" evidence="4">
    <location>
        <begin position="606"/>
        <end position="722"/>
    </location>
</feature>
<dbReference type="PANTHER" id="PTHR43580">
    <property type="entry name" value="OXIDOREDUCTASE GLYR1-RELATED"/>
    <property type="match status" value="1"/>
</dbReference>
<dbReference type="EMBL" id="CABFJX010000375">
    <property type="protein sequence ID" value="VTT74931.1"/>
    <property type="molecule type" value="Genomic_DNA"/>
</dbReference>
<gene>
    <name evidence="5" type="ORF">C2S_9650</name>
</gene>
<protein>
    <recommendedName>
        <fullName evidence="7">3-hydroxyisobutyrate dehydrogenase</fullName>
    </recommendedName>
</protein>
<feature type="domain" description="6-phosphogluconate dehydrogenase NADP-binding" evidence="3">
    <location>
        <begin position="436"/>
        <end position="589"/>
    </location>
</feature>
<feature type="transmembrane region" description="Helical" evidence="2">
    <location>
        <begin position="13"/>
        <end position="30"/>
    </location>
</feature>
<dbReference type="Gene3D" id="1.10.1040.10">
    <property type="entry name" value="N-(1-d-carboxylethyl)-l-norvaline Dehydrogenase, domain 2"/>
    <property type="match status" value="1"/>
</dbReference>
<dbReference type="Proteomes" id="UP000760494">
    <property type="component" value="Unassembled WGS sequence"/>
</dbReference>
<dbReference type="InterPro" id="IPR013328">
    <property type="entry name" value="6PGD_dom2"/>
</dbReference>
<dbReference type="GO" id="GO:0051287">
    <property type="term" value="F:NAD binding"/>
    <property type="evidence" value="ECO:0007669"/>
    <property type="project" value="InterPro"/>
</dbReference>
<evidence type="ECO:0000256" key="1">
    <source>
        <dbReference type="ARBA" id="ARBA00007598"/>
    </source>
</evidence>